<dbReference type="FunFam" id="1.10.8.60:FF:000120">
    <property type="entry name" value="Sigma-54-dependent Fis family transcriptional regulator"/>
    <property type="match status" value="1"/>
</dbReference>
<dbReference type="Pfam" id="PF00072">
    <property type="entry name" value="Response_reg"/>
    <property type="match status" value="1"/>
</dbReference>
<evidence type="ECO:0000259" key="12">
    <source>
        <dbReference type="PROSITE" id="PS50110"/>
    </source>
</evidence>
<dbReference type="CDD" id="cd00009">
    <property type="entry name" value="AAA"/>
    <property type="match status" value="1"/>
</dbReference>
<dbReference type="GO" id="GO:0005524">
    <property type="term" value="F:ATP binding"/>
    <property type="evidence" value="ECO:0007669"/>
    <property type="project" value="UniProtKB-KW"/>
</dbReference>
<keyword evidence="2 10" id="KW-0597">Phosphoprotein</keyword>
<keyword evidence="4" id="KW-0067">ATP-binding</keyword>
<dbReference type="InterPro" id="IPR011006">
    <property type="entry name" value="CheY-like_superfamily"/>
</dbReference>
<dbReference type="PANTHER" id="PTHR32071">
    <property type="entry name" value="TRANSCRIPTIONAL REGULATORY PROTEIN"/>
    <property type="match status" value="1"/>
</dbReference>
<keyword evidence="5" id="KW-0902">Two-component regulatory system</keyword>
<keyword evidence="7 13" id="KW-0238">DNA-binding</keyword>
<keyword evidence="8" id="KW-0804">Transcription</keyword>
<dbReference type="PROSITE" id="PS00675">
    <property type="entry name" value="SIGMA54_INTERACT_1"/>
    <property type="match status" value="1"/>
</dbReference>
<name>A0A4R2L149_9FIRM</name>
<dbReference type="InterPro" id="IPR001789">
    <property type="entry name" value="Sig_transdc_resp-reg_receiver"/>
</dbReference>
<dbReference type="SMART" id="SM00382">
    <property type="entry name" value="AAA"/>
    <property type="match status" value="1"/>
</dbReference>
<dbReference type="Gene3D" id="1.10.8.60">
    <property type="match status" value="1"/>
</dbReference>
<dbReference type="InterPro" id="IPR002197">
    <property type="entry name" value="HTH_Fis"/>
</dbReference>
<dbReference type="InterPro" id="IPR025662">
    <property type="entry name" value="Sigma_54_int_dom_ATP-bd_1"/>
</dbReference>
<evidence type="ECO:0000256" key="4">
    <source>
        <dbReference type="ARBA" id="ARBA00022840"/>
    </source>
</evidence>
<sequence>MKKKVLIIDDEELIRLSLTEGLKDFDYEVETAKDGNEAIDKINHFRPDVVLLDMKLKSENGLDIAKNIKQLDDYIEIIIMTAYGDIKTAIKAIKVGAIDFLKKPLDLEEINVSISKALKNQLIKRKLEIYQERESKMNHEFIGKDPIMNDTLKKMDILSKNDSVTVLLRGETGTGKEVVASCIHQNSIRKDSVMLSINCAAIPSQLLESELFGFEKNAFSGATSRKRGLLELVDGGTLFLDELGEIPLDIQAKLLRFLETRKFKRIGGLESIEVDIRIIAATNKNLEEAIVKKEFRQDLYYRLNVVPIFIPPLRDRGYDVLKIAKHFLAIYSNKFGKSFIGFSEKAEQEIMKYSWPGNVRELKNVVERIVILNDGEILDVQNLPIELQNDISKKDPLEIVANFNIEENFSLEDRLSEIEKKYIQKALDQANGNHTNASKLLGISRFALKRRMEKYF</sequence>
<proteinExistence type="predicted"/>
<comment type="caution">
    <text evidence="13">The sequence shown here is derived from an EMBL/GenBank/DDBJ whole genome shotgun (WGS) entry which is preliminary data.</text>
</comment>
<dbReference type="Gene3D" id="1.10.10.60">
    <property type="entry name" value="Homeodomain-like"/>
    <property type="match status" value="1"/>
</dbReference>
<dbReference type="Gene3D" id="3.40.50.300">
    <property type="entry name" value="P-loop containing nucleotide triphosphate hydrolases"/>
    <property type="match status" value="1"/>
</dbReference>
<dbReference type="Proteomes" id="UP000294919">
    <property type="component" value="Unassembled WGS sequence"/>
</dbReference>
<feature type="domain" description="Sigma-54 factor interaction" evidence="11">
    <location>
        <begin position="141"/>
        <end position="371"/>
    </location>
</feature>
<dbReference type="Pfam" id="PF00158">
    <property type="entry name" value="Sigma54_activat"/>
    <property type="match status" value="1"/>
</dbReference>
<protein>
    <recommendedName>
        <fullName evidence="1">Stage 0 sporulation protein A homolog</fullName>
    </recommendedName>
</protein>
<evidence type="ECO:0000256" key="7">
    <source>
        <dbReference type="ARBA" id="ARBA00023125"/>
    </source>
</evidence>
<dbReference type="Gene3D" id="3.40.50.2300">
    <property type="match status" value="1"/>
</dbReference>
<dbReference type="SUPFAM" id="SSF46689">
    <property type="entry name" value="Homeodomain-like"/>
    <property type="match status" value="1"/>
</dbReference>
<dbReference type="InterPro" id="IPR002078">
    <property type="entry name" value="Sigma_54_int"/>
</dbReference>
<evidence type="ECO:0000256" key="3">
    <source>
        <dbReference type="ARBA" id="ARBA00022741"/>
    </source>
</evidence>
<comment type="function">
    <text evidence="9">May play the central regulatory role in sporulation. It may be an element of the effector pathway responsible for the activation of sporulation genes in response to nutritional stress. Spo0A may act in concert with spo0H (a sigma factor) to control the expression of some genes that are critical to the sporulation process.</text>
</comment>
<accession>A0A4R2L149</accession>
<dbReference type="GO" id="GO:0000160">
    <property type="term" value="P:phosphorelay signal transduction system"/>
    <property type="evidence" value="ECO:0007669"/>
    <property type="project" value="UniProtKB-KW"/>
</dbReference>
<dbReference type="PROSITE" id="PS50110">
    <property type="entry name" value="RESPONSE_REGULATORY"/>
    <property type="match status" value="1"/>
</dbReference>
<evidence type="ECO:0000256" key="2">
    <source>
        <dbReference type="ARBA" id="ARBA00022553"/>
    </source>
</evidence>
<evidence type="ECO:0000256" key="1">
    <source>
        <dbReference type="ARBA" id="ARBA00018672"/>
    </source>
</evidence>
<dbReference type="SUPFAM" id="SSF52540">
    <property type="entry name" value="P-loop containing nucleoside triphosphate hydrolases"/>
    <property type="match status" value="1"/>
</dbReference>
<dbReference type="EMBL" id="SLWV01000006">
    <property type="protein sequence ID" value="TCO77436.1"/>
    <property type="molecule type" value="Genomic_DNA"/>
</dbReference>
<dbReference type="InterPro" id="IPR027417">
    <property type="entry name" value="P-loop_NTPase"/>
</dbReference>
<evidence type="ECO:0000256" key="9">
    <source>
        <dbReference type="ARBA" id="ARBA00024867"/>
    </source>
</evidence>
<dbReference type="OrthoDB" id="9803970at2"/>
<dbReference type="GO" id="GO:0043565">
    <property type="term" value="F:sequence-specific DNA binding"/>
    <property type="evidence" value="ECO:0007669"/>
    <property type="project" value="InterPro"/>
</dbReference>
<dbReference type="Pfam" id="PF25601">
    <property type="entry name" value="AAA_lid_14"/>
    <property type="match status" value="1"/>
</dbReference>
<keyword evidence="3" id="KW-0547">Nucleotide-binding</keyword>
<feature type="modified residue" description="4-aspartylphosphate" evidence="10">
    <location>
        <position position="53"/>
    </location>
</feature>
<evidence type="ECO:0000313" key="13">
    <source>
        <dbReference type="EMBL" id="TCO77436.1"/>
    </source>
</evidence>
<reference evidence="13 14" key="1">
    <citation type="submission" date="2019-03" db="EMBL/GenBank/DDBJ databases">
        <title>Genomic Encyclopedia of Type Strains, Phase IV (KMG-IV): sequencing the most valuable type-strain genomes for metagenomic binning, comparative biology and taxonomic classification.</title>
        <authorList>
            <person name="Goeker M."/>
        </authorList>
    </citation>
    <scope>NUCLEOTIDE SEQUENCE [LARGE SCALE GENOMIC DNA]</scope>
    <source>
        <strain evidence="13 14">DSM 102940</strain>
    </source>
</reference>
<dbReference type="PROSITE" id="PS00688">
    <property type="entry name" value="SIGMA54_INTERACT_3"/>
    <property type="match status" value="1"/>
</dbReference>
<gene>
    <name evidence="13" type="ORF">EV214_10678</name>
</gene>
<feature type="domain" description="Response regulatory" evidence="12">
    <location>
        <begin position="4"/>
        <end position="118"/>
    </location>
</feature>
<evidence type="ECO:0000259" key="11">
    <source>
        <dbReference type="PROSITE" id="PS50045"/>
    </source>
</evidence>
<evidence type="ECO:0000256" key="5">
    <source>
        <dbReference type="ARBA" id="ARBA00023012"/>
    </source>
</evidence>
<dbReference type="AlphaFoldDB" id="A0A4R2L149"/>
<dbReference type="InterPro" id="IPR058031">
    <property type="entry name" value="AAA_lid_NorR"/>
</dbReference>
<dbReference type="SMART" id="SM00448">
    <property type="entry name" value="REC"/>
    <property type="match status" value="1"/>
</dbReference>
<keyword evidence="6" id="KW-0805">Transcription regulation</keyword>
<evidence type="ECO:0000256" key="8">
    <source>
        <dbReference type="ARBA" id="ARBA00023163"/>
    </source>
</evidence>
<evidence type="ECO:0000256" key="10">
    <source>
        <dbReference type="PROSITE-ProRule" id="PRU00169"/>
    </source>
</evidence>
<dbReference type="InterPro" id="IPR009057">
    <property type="entry name" value="Homeodomain-like_sf"/>
</dbReference>
<dbReference type="PROSITE" id="PS50045">
    <property type="entry name" value="SIGMA54_INTERACT_4"/>
    <property type="match status" value="1"/>
</dbReference>
<dbReference type="InterPro" id="IPR003593">
    <property type="entry name" value="AAA+_ATPase"/>
</dbReference>
<evidence type="ECO:0000313" key="14">
    <source>
        <dbReference type="Proteomes" id="UP000294919"/>
    </source>
</evidence>
<dbReference type="FunFam" id="3.40.50.300:FF:000006">
    <property type="entry name" value="DNA-binding transcriptional regulator NtrC"/>
    <property type="match status" value="1"/>
</dbReference>
<dbReference type="SUPFAM" id="SSF52172">
    <property type="entry name" value="CheY-like"/>
    <property type="match status" value="1"/>
</dbReference>
<organism evidence="13 14">
    <name type="scientific">Marinisporobacter balticus</name>
    <dbReference type="NCBI Taxonomy" id="2018667"/>
    <lineage>
        <taxon>Bacteria</taxon>
        <taxon>Bacillati</taxon>
        <taxon>Bacillota</taxon>
        <taxon>Clostridia</taxon>
        <taxon>Peptostreptococcales</taxon>
        <taxon>Thermotaleaceae</taxon>
        <taxon>Marinisporobacter</taxon>
    </lineage>
</organism>
<dbReference type="InterPro" id="IPR025944">
    <property type="entry name" value="Sigma_54_int_dom_CS"/>
</dbReference>
<keyword evidence="14" id="KW-1185">Reference proteome</keyword>
<dbReference type="PRINTS" id="PR01590">
    <property type="entry name" value="HTHFIS"/>
</dbReference>
<dbReference type="Pfam" id="PF02954">
    <property type="entry name" value="HTH_8"/>
    <property type="match status" value="1"/>
</dbReference>
<dbReference type="RefSeq" id="WP_132243953.1">
    <property type="nucleotide sequence ID" value="NZ_SLWV01000006.1"/>
</dbReference>
<dbReference type="GO" id="GO:0006355">
    <property type="term" value="P:regulation of DNA-templated transcription"/>
    <property type="evidence" value="ECO:0007669"/>
    <property type="project" value="InterPro"/>
</dbReference>
<evidence type="ECO:0000256" key="6">
    <source>
        <dbReference type="ARBA" id="ARBA00023015"/>
    </source>
</evidence>